<gene>
    <name evidence="2" type="ORF">bsdtb5_08280</name>
</gene>
<evidence type="ECO:0008006" key="4">
    <source>
        <dbReference type="Google" id="ProtNLM"/>
    </source>
</evidence>
<feature type="transmembrane region" description="Helical" evidence="1">
    <location>
        <begin position="103"/>
        <end position="120"/>
    </location>
</feature>
<dbReference type="Proteomes" id="UP000595897">
    <property type="component" value="Chromosome"/>
</dbReference>
<organism evidence="2 3">
    <name type="scientific">Anaeromicropila herbilytica</name>
    <dbReference type="NCBI Taxonomy" id="2785025"/>
    <lineage>
        <taxon>Bacteria</taxon>
        <taxon>Bacillati</taxon>
        <taxon>Bacillota</taxon>
        <taxon>Clostridia</taxon>
        <taxon>Lachnospirales</taxon>
        <taxon>Lachnospiraceae</taxon>
        <taxon>Anaeromicropila</taxon>
    </lineage>
</organism>
<feature type="transmembrane region" description="Helical" evidence="1">
    <location>
        <begin position="6"/>
        <end position="29"/>
    </location>
</feature>
<proteinExistence type="predicted"/>
<evidence type="ECO:0000313" key="3">
    <source>
        <dbReference type="Proteomes" id="UP000595897"/>
    </source>
</evidence>
<evidence type="ECO:0000313" key="2">
    <source>
        <dbReference type="EMBL" id="BCN29533.1"/>
    </source>
</evidence>
<keyword evidence="3" id="KW-1185">Reference proteome</keyword>
<dbReference type="AlphaFoldDB" id="A0A7R7EIS7"/>
<keyword evidence="1" id="KW-0812">Transmembrane</keyword>
<dbReference type="EMBL" id="AP024169">
    <property type="protein sequence ID" value="BCN29533.1"/>
    <property type="molecule type" value="Genomic_DNA"/>
</dbReference>
<feature type="transmembrane region" description="Helical" evidence="1">
    <location>
        <begin position="273"/>
        <end position="299"/>
    </location>
</feature>
<dbReference type="PROSITE" id="PS51257">
    <property type="entry name" value="PROKAR_LIPOPROTEIN"/>
    <property type="match status" value="1"/>
</dbReference>
<accession>A0A7R7EIS7</accession>
<name>A0A7R7EIS7_9FIRM</name>
<protein>
    <recommendedName>
        <fullName evidence="4">Flp pilus assembly protein TadB</fullName>
    </recommendedName>
</protein>
<dbReference type="KEGG" id="ahb:bsdtb5_08280"/>
<feature type="transmembrane region" description="Helical" evidence="1">
    <location>
        <begin position="249"/>
        <end position="267"/>
    </location>
</feature>
<dbReference type="RefSeq" id="WP_271714804.1">
    <property type="nucleotide sequence ID" value="NZ_AP024169.1"/>
</dbReference>
<reference evidence="2 3" key="1">
    <citation type="submission" date="2020-11" db="EMBL/GenBank/DDBJ databases">
        <title>Draft genome sequencing of a Lachnospiraceae strain isolated from anoxic soil subjected to BSD treatment.</title>
        <authorList>
            <person name="Uek A."/>
            <person name="Tonouchi A."/>
        </authorList>
    </citation>
    <scope>NUCLEOTIDE SEQUENCE [LARGE SCALE GENOMIC DNA]</scope>
    <source>
        <strain evidence="2 3">TB5</strain>
    </source>
</reference>
<evidence type="ECO:0000256" key="1">
    <source>
        <dbReference type="SAM" id="Phobius"/>
    </source>
</evidence>
<keyword evidence="1" id="KW-1133">Transmembrane helix</keyword>
<keyword evidence="1" id="KW-0472">Membrane</keyword>
<sequence length="309" mass="35146">MIGLFKVTSFILLLLGCFILFQIDVLEFIQDIGTLFRSKKCLRDRILEASGKKKKNSLMILIEDALHTLKTSGKEEDFSKICVLSLSLSVGGLLFGFTISNYYLAPVLCVGMCMLPFLYVKYLGIRLQKQINNELETALSIVTSSYIRCEDIITAISENKEYINPPVKEIFDQFVLEANLLNPDIKKLLSDMKGRIDNEVFKEWCDAIISCQEDGALKSTLLPIVKKLSNIRLVSVRLDALLYQPVKEYITMVLLLICNIPLMYFINRTWFEILIFHTSGKLVLTMCAIVIFISALGVVKISKPIEYKR</sequence>